<keyword evidence="2 5" id="KW-0812">Transmembrane</keyword>
<feature type="transmembrane region" description="Helical" evidence="5">
    <location>
        <begin position="267"/>
        <end position="296"/>
    </location>
</feature>
<sequence>MFATFDQRRRREFGLIVGGTLVGIGLGAAAAFVPSFLVVAGLLALLVGAWFARSIHSMLTATILVATLLPFGTLPFKVGLTPALLELALLALYAMLVVRTLADPARTWRWGSLAPWVILLLASSFFSFIIGSNGSPDSLLLHNYFKLLLGICLFWGVQNALDSLEQARWWLRLLILAGWAAALLGIGLRFAPDGLALRFLTALAPLGYPASGRVLRYVEDDPSGFERAIGTSVDPNGFGGMMALLGAIALGQALAQRPVLGRKWLWLITASFALAVFLTSSRAALGGFLIAGLFLATVRYRQLWWLIGAGGIAGAIAIVGLGKGGDFVERIVEGIQFKDQANQMRLAEFRNAIAIMREYPVFGVGFGRAPNIDLTTGVSSVYLALGSRMGLVGLGLYILTALAFLVLTTQAARRCERSVSDAIIGLQAAILAALAVGLLDHYFFNIEFPHMGTLFWGVVGLAMVFMREANIDQQSSLLK</sequence>
<proteinExistence type="predicted"/>
<organism evidence="7 8">
    <name type="scientific">Herpetosiphon gulosus</name>
    <dbReference type="NCBI Taxonomy" id="1973496"/>
    <lineage>
        <taxon>Bacteria</taxon>
        <taxon>Bacillati</taxon>
        <taxon>Chloroflexota</taxon>
        <taxon>Chloroflexia</taxon>
        <taxon>Herpetosiphonales</taxon>
        <taxon>Herpetosiphonaceae</taxon>
        <taxon>Herpetosiphon</taxon>
    </lineage>
</organism>
<feature type="domain" description="O-antigen ligase-related" evidence="6">
    <location>
        <begin position="270"/>
        <end position="398"/>
    </location>
</feature>
<reference evidence="7 8" key="1">
    <citation type="submission" date="2024-02" db="EMBL/GenBank/DDBJ databases">
        <title>Herpetosiphon gulosus NBRC 112829.</title>
        <authorList>
            <person name="Ichikawa N."/>
            <person name="Katano-Makiyama Y."/>
            <person name="Hidaka K."/>
        </authorList>
    </citation>
    <scope>NUCLEOTIDE SEQUENCE [LARGE SCALE GENOMIC DNA]</scope>
    <source>
        <strain evidence="7 8">NBRC 112829</strain>
    </source>
</reference>
<dbReference type="Proteomes" id="UP001428290">
    <property type="component" value="Unassembled WGS sequence"/>
</dbReference>
<protein>
    <recommendedName>
        <fullName evidence="6">O-antigen ligase-related domain-containing protein</fullName>
    </recommendedName>
</protein>
<evidence type="ECO:0000256" key="4">
    <source>
        <dbReference type="ARBA" id="ARBA00023136"/>
    </source>
</evidence>
<accession>A0ABP9WY50</accession>
<evidence type="ECO:0000259" key="6">
    <source>
        <dbReference type="Pfam" id="PF04932"/>
    </source>
</evidence>
<dbReference type="PANTHER" id="PTHR37422">
    <property type="entry name" value="TEICHURONIC ACID BIOSYNTHESIS PROTEIN TUAE"/>
    <property type="match status" value="1"/>
</dbReference>
<evidence type="ECO:0000313" key="7">
    <source>
        <dbReference type="EMBL" id="GAA5526976.1"/>
    </source>
</evidence>
<keyword evidence="4 5" id="KW-0472">Membrane</keyword>
<feature type="transmembrane region" description="Helical" evidence="5">
    <location>
        <begin position="451"/>
        <end position="469"/>
    </location>
</feature>
<comment type="subcellular location">
    <subcellularLocation>
        <location evidence="1">Membrane</location>
        <topology evidence="1">Multi-pass membrane protein</topology>
    </subcellularLocation>
</comment>
<keyword evidence="3 5" id="KW-1133">Transmembrane helix</keyword>
<dbReference type="RefSeq" id="WP_345720610.1">
    <property type="nucleotide sequence ID" value="NZ_BAABRU010000002.1"/>
</dbReference>
<evidence type="ECO:0000256" key="1">
    <source>
        <dbReference type="ARBA" id="ARBA00004141"/>
    </source>
</evidence>
<evidence type="ECO:0000256" key="2">
    <source>
        <dbReference type="ARBA" id="ARBA00022692"/>
    </source>
</evidence>
<dbReference type="PANTHER" id="PTHR37422:SF13">
    <property type="entry name" value="LIPOPOLYSACCHARIDE BIOSYNTHESIS PROTEIN PA4999-RELATED"/>
    <property type="match status" value="1"/>
</dbReference>
<feature type="transmembrane region" description="Helical" evidence="5">
    <location>
        <begin position="419"/>
        <end position="439"/>
    </location>
</feature>
<feature type="transmembrane region" description="Helical" evidence="5">
    <location>
        <begin position="113"/>
        <end position="133"/>
    </location>
</feature>
<feature type="transmembrane region" description="Helical" evidence="5">
    <location>
        <begin position="303"/>
        <end position="322"/>
    </location>
</feature>
<feature type="transmembrane region" description="Helical" evidence="5">
    <location>
        <begin position="82"/>
        <end position="101"/>
    </location>
</feature>
<feature type="transmembrane region" description="Helical" evidence="5">
    <location>
        <begin position="12"/>
        <end position="30"/>
    </location>
</feature>
<comment type="caution">
    <text evidence="7">The sequence shown here is derived from an EMBL/GenBank/DDBJ whole genome shotgun (WGS) entry which is preliminary data.</text>
</comment>
<dbReference type="InterPro" id="IPR051533">
    <property type="entry name" value="WaaL-like"/>
</dbReference>
<keyword evidence="8" id="KW-1185">Reference proteome</keyword>
<feature type="transmembrane region" description="Helical" evidence="5">
    <location>
        <begin position="139"/>
        <end position="157"/>
    </location>
</feature>
<feature type="transmembrane region" description="Helical" evidence="5">
    <location>
        <begin position="59"/>
        <end position="76"/>
    </location>
</feature>
<evidence type="ECO:0000256" key="3">
    <source>
        <dbReference type="ARBA" id="ARBA00022989"/>
    </source>
</evidence>
<name>A0ABP9WY50_9CHLR</name>
<dbReference type="EMBL" id="BAABRU010000002">
    <property type="protein sequence ID" value="GAA5526976.1"/>
    <property type="molecule type" value="Genomic_DNA"/>
</dbReference>
<dbReference type="InterPro" id="IPR007016">
    <property type="entry name" value="O-antigen_ligase-rel_domated"/>
</dbReference>
<evidence type="ECO:0000256" key="5">
    <source>
        <dbReference type="SAM" id="Phobius"/>
    </source>
</evidence>
<evidence type="ECO:0000313" key="8">
    <source>
        <dbReference type="Proteomes" id="UP001428290"/>
    </source>
</evidence>
<feature type="transmembrane region" description="Helical" evidence="5">
    <location>
        <begin position="36"/>
        <end position="52"/>
    </location>
</feature>
<feature type="transmembrane region" description="Helical" evidence="5">
    <location>
        <begin position="389"/>
        <end position="407"/>
    </location>
</feature>
<feature type="transmembrane region" description="Helical" evidence="5">
    <location>
        <begin position="169"/>
        <end position="190"/>
    </location>
</feature>
<gene>
    <name evidence="7" type="ORF">Hgul01_00758</name>
</gene>
<dbReference type="Pfam" id="PF04932">
    <property type="entry name" value="Wzy_C"/>
    <property type="match status" value="1"/>
</dbReference>